<evidence type="ECO:0000313" key="8">
    <source>
        <dbReference type="EMBL" id="MPL80758.1"/>
    </source>
</evidence>
<dbReference type="PANTHER" id="PTHR30489:SF0">
    <property type="entry name" value="LIPOPROTEIN-RELEASING SYSTEM TRANSMEMBRANE PROTEIN LOLE"/>
    <property type="match status" value="1"/>
</dbReference>
<evidence type="ECO:0000256" key="5">
    <source>
        <dbReference type="ARBA" id="ARBA00023136"/>
    </source>
</evidence>
<dbReference type="GO" id="GO:0098797">
    <property type="term" value="C:plasma membrane protein complex"/>
    <property type="evidence" value="ECO:0007669"/>
    <property type="project" value="TreeGrafter"/>
</dbReference>
<feature type="transmembrane region" description="Helical" evidence="6">
    <location>
        <begin position="20"/>
        <end position="41"/>
    </location>
</feature>
<keyword evidence="5 6" id="KW-0472">Membrane</keyword>
<organism evidence="8">
    <name type="scientific">bioreactor metagenome</name>
    <dbReference type="NCBI Taxonomy" id="1076179"/>
    <lineage>
        <taxon>unclassified sequences</taxon>
        <taxon>metagenomes</taxon>
        <taxon>ecological metagenomes</taxon>
    </lineage>
</organism>
<dbReference type="AlphaFoldDB" id="A0A644UNW6"/>
<dbReference type="InterPro" id="IPR003838">
    <property type="entry name" value="ABC3_permease_C"/>
</dbReference>
<comment type="subcellular location">
    <subcellularLocation>
        <location evidence="1">Cell membrane</location>
        <topology evidence="1">Multi-pass membrane protein</topology>
    </subcellularLocation>
</comment>
<feature type="domain" description="ABC3 transporter permease C-terminal" evidence="7">
    <location>
        <begin position="287"/>
        <end position="414"/>
    </location>
</feature>
<keyword evidence="2" id="KW-1003">Cell membrane</keyword>
<name>A0A644UNW6_9ZZZZ</name>
<dbReference type="Pfam" id="PF02687">
    <property type="entry name" value="FtsX"/>
    <property type="match status" value="1"/>
</dbReference>
<evidence type="ECO:0000256" key="6">
    <source>
        <dbReference type="SAM" id="Phobius"/>
    </source>
</evidence>
<reference evidence="8" key="1">
    <citation type="submission" date="2019-08" db="EMBL/GenBank/DDBJ databases">
        <authorList>
            <person name="Kucharzyk K."/>
            <person name="Murdoch R.W."/>
            <person name="Higgins S."/>
            <person name="Loffler F."/>
        </authorList>
    </citation>
    <scope>NUCLEOTIDE SEQUENCE</scope>
</reference>
<feature type="transmembrane region" description="Helical" evidence="6">
    <location>
        <begin position="283"/>
        <end position="308"/>
    </location>
</feature>
<feature type="transmembrane region" description="Helical" evidence="6">
    <location>
        <begin position="388"/>
        <end position="411"/>
    </location>
</feature>
<evidence type="ECO:0000259" key="7">
    <source>
        <dbReference type="Pfam" id="PF02687"/>
    </source>
</evidence>
<keyword evidence="3 6" id="KW-0812">Transmembrane</keyword>
<feature type="transmembrane region" description="Helical" evidence="6">
    <location>
        <begin position="336"/>
        <end position="357"/>
    </location>
</feature>
<dbReference type="EMBL" id="VSSQ01000141">
    <property type="protein sequence ID" value="MPL80758.1"/>
    <property type="molecule type" value="Genomic_DNA"/>
</dbReference>
<dbReference type="PANTHER" id="PTHR30489">
    <property type="entry name" value="LIPOPROTEIN-RELEASING SYSTEM TRANSMEMBRANE PROTEIN LOLE"/>
    <property type="match status" value="1"/>
</dbReference>
<evidence type="ECO:0000256" key="4">
    <source>
        <dbReference type="ARBA" id="ARBA00022989"/>
    </source>
</evidence>
<comment type="caution">
    <text evidence="8">The sequence shown here is derived from an EMBL/GenBank/DDBJ whole genome shotgun (WGS) entry which is preliminary data.</text>
</comment>
<evidence type="ECO:0000256" key="2">
    <source>
        <dbReference type="ARBA" id="ARBA00022475"/>
    </source>
</evidence>
<sequence>MIKFLIKGLWRDKSRSRLPIIVVTIGVTLTVLMHAYITGFMGDTIEMNARFTNGHIKVMSAAYAENMDQMPVDLALMNVEELITSLRDGYPETEWAARIKFGGLIDAPDSRGETRSQGPAMGFGIDLLSSQSRETQRLNLEKALRQGKMPSGPGEILLSDAFATKLKVAPGDTVTLIGSSMNGSMTMYNFIVAGTISFGVEIMDRGTIIADISDVRMALDMPDAAGEILGFMNTGFYDNTKALEIAGDFNRKYLTDTDEYDPVMKSLSQQGNMGQYVAMSEIWSMYVSLIFIFAMSLVLWNAGLLGGLRRYGEVGIRLAMGEEKGHVYRSMIWESVIIGLVGSVLGTALGIFFAWLIQTYGINISGMMRGASVMLPDTIRARISPPDFYIGFIPGLISTVLGTMLSGIGIYKRQTARLFKELEA</sequence>
<protein>
    <recommendedName>
        <fullName evidence="7">ABC3 transporter permease C-terminal domain-containing protein</fullName>
    </recommendedName>
</protein>
<dbReference type="InterPro" id="IPR051447">
    <property type="entry name" value="Lipoprotein-release_system"/>
</dbReference>
<dbReference type="GO" id="GO:0044874">
    <property type="term" value="P:lipoprotein localization to outer membrane"/>
    <property type="evidence" value="ECO:0007669"/>
    <property type="project" value="TreeGrafter"/>
</dbReference>
<evidence type="ECO:0000256" key="1">
    <source>
        <dbReference type="ARBA" id="ARBA00004651"/>
    </source>
</evidence>
<gene>
    <name evidence="8" type="ORF">SDC9_26659</name>
</gene>
<accession>A0A644UNW6</accession>
<proteinExistence type="predicted"/>
<evidence type="ECO:0000256" key="3">
    <source>
        <dbReference type="ARBA" id="ARBA00022692"/>
    </source>
</evidence>
<keyword evidence="4 6" id="KW-1133">Transmembrane helix</keyword>